<feature type="domain" description="RNA polymerase sigma factor 70 region 4 type 2" evidence="7">
    <location>
        <begin position="131"/>
        <end position="182"/>
    </location>
</feature>
<evidence type="ECO:0000256" key="4">
    <source>
        <dbReference type="ARBA" id="ARBA00023163"/>
    </source>
</evidence>
<evidence type="ECO:0000259" key="6">
    <source>
        <dbReference type="Pfam" id="PF04542"/>
    </source>
</evidence>
<feature type="domain" description="DUF6596" evidence="8">
    <location>
        <begin position="200"/>
        <end position="291"/>
    </location>
</feature>
<dbReference type="InterPro" id="IPR013249">
    <property type="entry name" value="RNA_pol_sigma70_r4_t2"/>
</dbReference>
<gene>
    <name evidence="9" type="ORF">M6D93_00105</name>
</gene>
<comment type="similarity">
    <text evidence="1">Belongs to the sigma-70 factor family. ECF subfamily.</text>
</comment>
<protein>
    <submittedName>
        <fullName evidence="9">RNA polymerase sigma factor</fullName>
    </submittedName>
</protein>
<feature type="domain" description="RNA polymerase sigma-70 region 2" evidence="6">
    <location>
        <begin position="17"/>
        <end position="74"/>
    </location>
</feature>
<dbReference type="InterPro" id="IPR007627">
    <property type="entry name" value="RNA_pol_sigma70_r2"/>
</dbReference>
<name>A0ABY4QYC9_9ACTN</name>
<feature type="compositionally biased region" description="Gly residues" evidence="5">
    <location>
        <begin position="321"/>
        <end position="337"/>
    </location>
</feature>
<evidence type="ECO:0000256" key="1">
    <source>
        <dbReference type="ARBA" id="ARBA00010641"/>
    </source>
</evidence>
<dbReference type="InterPro" id="IPR013324">
    <property type="entry name" value="RNA_pol_sigma_r3/r4-like"/>
</dbReference>
<dbReference type="SUPFAM" id="SSF88659">
    <property type="entry name" value="Sigma3 and sigma4 domains of RNA polymerase sigma factors"/>
    <property type="match status" value="1"/>
</dbReference>
<feature type="region of interest" description="Disordered" evidence="5">
    <location>
        <begin position="309"/>
        <end position="347"/>
    </location>
</feature>
<evidence type="ECO:0000256" key="3">
    <source>
        <dbReference type="ARBA" id="ARBA00023082"/>
    </source>
</evidence>
<dbReference type="InterPro" id="IPR013325">
    <property type="entry name" value="RNA_pol_sigma_r2"/>
</dbReference>
<dbReference type="InterPro" id="IPR046531">
    <property type="entry name" value="DUF6596"/>
</dbReference>
<evidence type="ECO:0000259" key="7">
    <source>
        <dbReference type="Pfam" id="PF08281"/>
    </source>
</evidence>
<dbReference type="Pfam" id="PF04542">
    <property type="entry name" value="Sigma70_r2"/>
    <property type="match status" value="1"/>
</dbReference>
<dbReference type="Proteomes" id="UP001056336">
    <property type="component" value="Chromosome"/>
</dbReference>
<dbReference type="Pfam" id="PF08281">
    <property type="entry name" value="Sigma70_r4_2"/>
    <property type="match status" value="1"/>
</dbReference>
<reference evidence="9" key="2">
    <citation type="submission" date="2022-05" db="EMBL/GenBank/DDBJ databases">
        <authorList>
            <person name="Kim J.-S."/>
            <person name="Lee K."/>
            <person name="Suh M."/>
            <person name="Eom M."/>
            <person name="Kim J.-S."/>
            <person name="Kim D.-S."/>
            <person name="Ko S.-H."/>
            <person name="Shin Y."/>
            <person name="Lee J.-S."/>
        </authorList>
    </citation>
    <scope>NUCLEOTIDE SEQUENCE</scope>
    <source>
        <strain evidence="9">N237</strain>
    </source>
</reference>
<keyword evidence="2" id="KW-0805">Transcription regulation</keyword>
<evidence type="ECO:0000313" key="10">
    <source>
        <dbReference type="Proteomes" id="UP001056336"/>
    </source>
</evidence>
<keyword evidence="10" id="KW-1185">Reference proteome</keyword>
<dbReference type="Gene3D" id="1.10.1740.10">
    <property type="match status" value="1"/>
</dbReference>
<keyword evidence="3" id="KW-0731">Sigma factor</keyword>
<evidence type="ECO:0000313" key="9">
    <source>
        <dbReference type="EMBL" id="UQX88424.1"/>
    </source>
</evidence>
<evidence type="ECO:0000259" key="8">
    <source>
        <dbReference type="Pfam" id="PF20239"/>
    </source>
</evidence>
<dbReference type="PANTHER" id="PTHR47756">
    <property type="entry name" value="BLL6612 PROTEIN-RELATED"/>
    <property type="match status" value="1"/>
</dbReference>
<proteinExistence type="inferred from homology"/>
<evidence type="ECO:0000256" key="2">
    <source>
        <dbReference type="ARBA" id="ARBA00023015"/>
    </source>
</evidence>
<dbReference type="RefSeq" id="WP_249771907.1">
    <property type="nucleotide sequence ID" value="NZ_CP097332.1"/>
</dbReference>
<accession>A0ABY4QYC9</accession>
<dbReference type="EMBL" id="CP097332">
    <property type="protein sequence ID" value="UQX88424.1"/>
    <property type="molecule type" value="Genomic_DNA"/>
</dbReference>
<organism evidence="9 10">
    <name type="scientific">Jatrophihabitans telluris</name>
    <dbReference type="NCBI Taxonomy" id="2038343"/>
    <lineage>
        <taxon>Bacteria</taxon>
        <taxon>Bacillati</taxon>
        <taxon>Actinomycetota</taxon>
        <taxon>Actinomycetes</taxon>
        <taxon>Jatrophihabitantales</taxon>
        <taxon>Jatrophihabitantaceae</taxon>
        <taxon>Jatrophihabitans</taxon>
    </lineage>
</organism>
<dbReference type="SUPFAM" id="SSF88946">
    <property type="entry name" value="Sigma2 domain of RNA polymerase sigma factors"/>
    <property type="match status" value="1"/>
</dbReference>
<sequence>MDHAVATAICEQRLRIVAALIGVTGDWDLAEDALADATERALRRWPTDGVPGNPAAWLTVTARRRAVDVLRRRALETDKLVELANDPVFGEDGMAYEVSAGSGRPGPGGPGPAVSGTGADAGLHDDRLRLIFTCCHPALSLEARVALTLKVVCGLSTRAIGRLFLVPEATASQRILRAKRKIAHAGIPYRVPDAQHLPDRLDGVLAVVYLAFSAGWSAARDPAAASEAVRLARLVAELLPLEDEARSLLALLLIQHSRQEARRVDGRLVTLEHQDRSRWDRSAIAEADALLGTGGAGWAGATRATSTGGGGWAAATRATSTGGGGATRATSTGGGGATRATSTSGRVNRGPYRIQAELAAVHARAERAEDTDWAAILGLYDELHERAPSPVSGVARAVAVGMAQGLARGLAELDALAEHPALRDYHPYYAARGDLLARAGQHEAAAQALARAADLAPSEIERTQLLERRREVLRSPG</sequence>
<evidence type="ECO:0000256" key="5">
    <source>
        <dbReference type="SAM" id="MobiDB-lite"/>
    </source>
</evidence>
<dbReference type="PANTHER" id="PTHR47756:SF2">
    <property type="entry name" value="BLL6612 PROTEIN"/>
    <property type="match status" value="1"/>
</dbReference>
<dbReference type="Pfam" id="PF20239">
    <property type="entry name" value="DUF6596"/>
    <property type="match status" value="1"/>
</dbReference>
<reference evidence="9" key="1">
    <citation type="journal article" date="2018" name="Int. J. Syst. Evol. Microbiol.">
        <title>Jatrophihabitans telluris sp. nov., isolated from sediment soil of lava forest wetlands and the emended description of the genus Jatrophihabitans.</title>
        <authorList>
            <person name="Lee K.C."/>
            <person name="Suh M.K."/>
            <person name="Eom M.K."/>
            <person name="Kim K.K."/>
            <person name="Kim J.S."/>
            <person name="Kim D.S."/>
            <person name="Ko S.H."/>
            <person name="Shin Y.K."/>
            <person name="Lee J.S."/>
        </authorList>
    </citation>
    <scope>NUCLEOTIDE SEQUENCE</scope>
    <source>
        <strain evidence="9">N237</strain>
    </source>
</reference>
<keyword evidence="4" id="KW-0804">Transcription</keyword>